<dbReference type="Gene3D" id="1.10.3720.10">
    <property type="entry name" value="MetI-like"/>
    <property type="match status" value="1"/>
</dbReference>
<evidence type="ECO:0000256" key="5">
    <source>
        <dbReference type="ARBA" id="ARBA00022989"/>
    </source>
</evidence>
<keyword evidence="10" id="KW-1185">Reference proteome</keyword>
<gene>
    <name evidence="9" type="ORF">ACFOOL_15750</name>
</gene>
<sequence length="326" mass="35110">MIGFVAKRIAQFIPMLAGVVVVAFLLVQLVPGDPARALIGQSATPEQIAAVRQALGLDNPPWVQFYNYVVGLFHGDLGQSYFQKQGVFELIMIRLPATLELAFGAILVSIVIGLPLGVVAAWFRGTWIDAAALVFSQLGVALTVFWLAIVFMYVFAVQLNWLPAIGRGTPLLEAFGLLLTGNPQPLLKSLSHLIMPAVAMGLQGAAMICRMVRASMLEVLDQPYVRTARAKGVSERRVVWHHALRNALVPTVTIVGLQFGGLLSGAVLVEGIFGWPGLGQLTVAAISQRDFPLVQGLALCFAVLFGLITLVTDLIHGAIDPRVRDE</sequence>
<evidence type="ECO:0000256" key="3">
    <source>
        <dbReference type="ARBA" id="ARBA00022475"/>
    </source>
</evidence>
<evidence type="ECO:0000256" key="6">
    <source>
        <dbReference type="ARBA" id="ARBA00023136"/>
    </source>
</evidence>
<evidence type="ECO:0000313" key="10">
    <source>
        <dbReference type="Proteomes" id="UP001595613"/>
    </source>
</evidence>
<feature type="transmembrane region" description="Helical" evidence="7">
    <location>
        <begin position="101"/>
        <end position="123"/>
    </location>
</feature>
<keyword evidence="4 7" id="KW-0812">Transmembrane</keyword>
<feature type="domain" description="ABC transmembrane type-1" evidence="8">
    <location>
        <begin position="95"/>
        <end position="316"/>
    </location>
</feature>
<proteinExistence type="inferred from homology"/>
<comment type="similarity">
    <text evidence="7">Belongs to the binding-protein-dependent transport system permease family.</text>
</comment>
<evidence type="ECO:0000259" key="8">
    <source>
        <dbReference type="PROSITE" id="PS50928"/>
    </source>
</evidence>
<organism evidence="9 10">
    <name type="scientific">Devosia honganensis</name>
    <dbReference type="NCBI Taxonomy" id="1610527"/>
    <lineage>
        <taxon>Bacteria</taxon>
        <taxon>Pseudomonadati</taxon>
        <taxon>Pseudomonadota</taxon>
        <taxon>Alphaproteobacteria</taxon>
        <taxon>Hyphomicrobiales</taxon>
        <taxon>Devosiaceae</taxon>
        <taxon>Devosia</taxon>
    </lineage>
</organism>
<keyword evidence="5 7" id="KW-1133">Transmembrane helix</keyword>
<dbReference type="InterPro" id="IPR000515">
    <property type="entry name" value="MetI-like"/>
</dbReference>
<reference evidence="10" key="1">
    <citation type="journal article" date="2019" name="Int. J. Syst. Evol. Microbiol.">
        <title>The Global Catalogue of Microorganisms (GCM) 10K type strain sequencing project: providing services to taxonomists for standard genome sequencing and annotation.</title>
        <authorList>
            <consortium name="The Broad Institute Genomics Platform"/>
            <consortium name="The Broad Institute Genome Sequencing Center for Infectious Disease"/>
            <person name="Wu L."/>
            <person name="Ma J."/>
        </authorList>
    </citation>
    <scope>NUCLEOTIDE SEQUENCE [LARGE SCALE GENOMIC DNA]</scope>
    <source>
        <strain evidence="10">KCTC 42281</strain>
    </source>
</reference>
<dbReference type="PANTHER" id="PTHR43163:SF6">
    <property type="entry name" value="DIPEPTIDE TRANSPORT SYSTEM PERMEASE PROTEIN DPPB-RELATED"/>
    <property type="match status" value="1"/>
</dbReference>
<evidence type="ECO:0000256" key="7">
    <source>
        <dbReference type="RuleBase" id="RU363032"/>
    </source>
</evidence>
<name>A0ABV7X4Q2_9HYPH</name>
<keyword evidence="3" id="KW-1003">Cell membrane</keyword>
<feature type="transmembrane region" description="Helical" evidence="7">
    <location>
        <begin position="12"/>
        <end position="30"/>
    </location>
</feature>
<dbReference type="Proteomes" id="UP001595613">
    <property type="component" value="Unassembled WGS sequence"/>
</dbReference>
<dbReference type="EMBL" id="JBHRYD010000015">
    <property type="protein sequence ID" value="MFC3706207.1"/>
    <property type="molecule type" value="Genomic_DNA"/>
</dbReference>
<dbReference type="PROSITE" id="PS50928">
    <property type="entry name" value="ABC_TM1"/>
    <property type="match status" value="1"/>
</dbReference>
<feature type="transmembrane region" description="Helical" evidence="7">
    <location>
        <begin position="247"/>
        <end position="273"/>
    </location>
</feature>
<evidence type="ECO:0000313" key="9">
    <source>
        <dbReference type="EMBL" id="MFC3706207.1"/>
    </source>
</evidence>
<accession>A0ABV7X4Q2</accession>
<evidence type="ECO:0000256" key="4">
    <source>
        <dbReference type="ARBA" id="ARBA00022692"/>
    </source>
</evidence>
<dbReference type="RefSeq" id="WP_380098287.1">
    <property type="nucleotide sequence ID" value="NZ_JBHRYD010000015.1"/>
</dbReference>
<dbReference type="Pfam" id="PF00528">
    <property type="entry name" value="BPD_transp_1"/>
    <property type="match status" value="1"/>
</dbReference>
<evidence type="ECO:0000256" key="2">
    <source>
        <dbReference type="ARBA" id="ARBA00022448"/>
    </source>
</evidence>
<keyword evidence="2 7" id="KW-0813">Transport</keyword>
<dbReference type="Pfam" id="PF19300">
    <property type="entry name" value="BPD_transp_1_N"/>
    <property type="match status" value="1"/>
</dbReference>
<feature type="transmembrane region" description="Helical" evidence="7">
    <location>
        <begin position="293"/>
        <end position="315"/>
    </location>
</feature>
<dbReference type="PANTHER" id="PTHR43163">
    <property type="entry name" value="DIPEPTIDE TRANSPORT SYSTEM PERMEASE PROTEIN DPPB-RELATED"/>
    <property type="match status" value="1"/>
</dbReference>
<feature type="transmembrane region" description="Helical" evidence="7">
    <location>
        <begin position="130"/>
        <end position="156"/>
    </location>
</feature>
<comment type="caution">
    <text evidence="9">The sequence shown here is derived from an EMBL/GenBank/DDBJ whole genome shotgun (WGS) entry which is preliminary data.</text>
</comment>
<dbReference type="SUPFAM" id="SSF161098">
    <property type="entry name" value="MetI-like"/>
    <property type="match status" value="1"/>
</dbReference>
<protein>
    <submittedName>
        <fullName evidence="9">ABC transporter permease</fullName>
    </submittedName>
</protein>
<comment type="subcellular location">
    <subcellularLocation>
        <location evidence="1 7">Cell membrane</location>
        <topology evidence="1 7">Multi-pass membrane protein</topology>
    </subcellularLocation>
</comment>
<evidence type="ECO:0000256" key="1">
    <source>
        <dbReference type="ARBA" id="ARBA00004651"/>
    </source>
</evidence>
<dbReference type="InterPro" id="IPR045621">
    <property type="entry name" value="BPD_transp_1_N"/>
</dbReference>
<dbReference type="CDD" id="cd06261">
    <property type="entry name" value="TM_PBP2"/>
    <property type="match status" value="1"/>
</dbReference>
<keyword evidence="6 7" id="KW-0472">Membrane</keyword>
<dbReference type="InterPro" id="IPR035906">
    <property type="entry name" value="MetI-like_sf"/>
</dbReference>